<evidence type="ECO:0000313" key="1">
    <source>
        <dbReference type="EMBL" id="CAE7763545.1"/>
    </source>
</evidence>
<protein>
    <submittedName>
        <fullName evidence="1">Uncharacterized protein</fullName>
    </submittedName>
</protein>
<dbReference type="OrthoDB" id="410447at2759"/>
<dbReference type="Proteomes" id="UP000601435">
    <property type="component" value="Unassembled WGS sequence"/>
</dbReference>
<accession>A0A812Y2N2</accession>
<proteinExistence type="predicted"/>
<name>A0A812Y2N2_9DINO</name>
<organism evidence="1 2">
    <name type="scientific">Symbiodinium necroappetens</name>
    <dbReference type="NCBI Taxonomy" id="1628268"/>
    <lineage>
        <taxon>Eukaryota</taxon>
        <taxon>Sar</taxon>
        <taxon>Alveolata</taxon>
        <taxon>Dinophyceae</taxon>
        <taxon>Suessiales</taxon>
        <taxon>Symbiodiniaceae</taxon>
        <taxon>Symbiodinium</taxon>
    </lineage>
</organism>
<evidence type="ECO:0000313" key="2">
    <source>
        <dbReference type="Proteomes" id="UP000601435"/>
    </source>
</evidence>
<gene>
    <name evidence="1" type="ORF">SNEC2469_LOCUS22240</name>
</gene>
<sequence length="106" mass="11705">MPCYKDLALVPLDAGFVRGSILARSGRGPRCPPDVRTWQPEHVVALARASEIRHAETLRGAAERHLQRTATAPKLRCQAEMEESSFLRKLGAEAPSRMTLGLRDSL</sequence>
<reference evidence="1" key="1">
    <citation type="submission" date="2021-02" db="EMBL/GenBank/DDBJ databases">
        <authorList>
            <person name="Dougan E. K."/>
            <person name="Rhodes N."/>
            <person name="Thang M."/>
            <person name="Chan C."/>
        </authorList>
    </citation>
    <scope>NUCLEOTIDE SEQUENCE</scope>
</reference>
<dbReference type="AlphaFoldDB" id="A0A812Y2N2"/>
<dbReference type="EMBL" id="CAJNJA010040142">
    <property type="protein sequence ID" value="CAE7763545.1"/>
    <property type="molecule type" value="Genomic_DNA"/>
</dbReference>
<keyword evidence="2" id="KW-1185">Reference proteome</keyword>
<comment type="caution">
    <text evidence="1">The sequence shown here is derived from an EMBL/GenBank/DDBJ whole genome shotgun (WGS) entry which is preliminary data.</text>
</comment>